<dbReference type="RefSeq" id="WP_117600609.1">
    <property type="nucleotide sequence ID" value="NZ_QSVA01000009.1"/>
</dbReference>
<organism evidence="1 2">
    <name type="scientific">Bacteroides uniformis</name>
    <dbReference type="NCBI Taxonomy" id="820"/>
    <lineage>
        <taxon>Bacteria</taxon>
        <taxon>Pseudomonadati</taxon>
        <taxon>Bacteroidota</taxon>
        <taxon>Bacteroidia</taxon>
        <taxon>Bacteroidales</taxon>
        <taxon>Bacteroidaceae</taxon>
        <taxon>Bacteroides</taxon>
    </lineage>
</organism>
<gene>
    <name evidence="1" type="ORF">DXB37_11895</name>
</gene>
<dbReference type="EMBL" id="QSVA01000009">
    <property type="protein sequence ID" value="RGN93565.1"/>
    <property type="molecule type" value="Genomic_DNA"/>
</dbReference>
<dbReference type="AlphaFoldDB" id="A0A3E5EX67"/>
<comment type="caution">
    <text evidence="1">The sequence shown here is derived from an EMBL/GenBank/DDBJ whole genome shotgun (WGS) entry which is preliminary data.</text>
</comment>
<evidence type="ECO:0000313" key="2">
    <source>
        <dbReference type="Proteomes" id="UP000260759"/>
    </source>
</evidence>
<accession>A0A3E5EX67</accession>
<dbReference type="GO" id="GO:0005524">
    <property type="term" value="F:ATP binding"/>
    <property type="evidence" value="ECO:0007669"/>
    <property type="project" value="UniProtKB-KW"/>
</dbReference>
<keyword evidence="1" id="KW-0547">Nucleotide-binding</keyword>
<sequence length="291" mass="33509">MNVENSYTTIKFKSLDKELWLRMISKVKAEYKADIYKKYILLEFNSELNSEDFEPIHFVTLACLIQFFYENKHQVAIVSGNDSIRNMLFSDLCIQEYWSGGKNHVDSVSDNIFNLWRIIETEKDLYAKNVERYFKNNFFKGKDLSVISLSMIEAYYNVFDHAEANGNAFSLIKYDKDSELLHVAVCDFGKGIAKSVRDFTPDITNDKDALLKSIEADFTVGSKSHNKGKGLDNILSCSSVVRIFCNNALLLKSDAGIRIFDVDFHFFGTLIYLKIDLSLTEDEEILEEFDL</sequence>
<evidence type="ECO:0000313" key="1">
    <source>
        <dbReference type="EMBL" id="RGN93565.1"/>
    </source>
</evidence>
<keyword evidence="1" id="KW-0067">ATP-binding</keyword>
<dbReference type="Proteomes" id="UP000260759">
    <property type="component" value="Unassembled WGS sequence"/>
</dbReference>
<reference evidence="1 2" key="1">
    <citation type="submission" date="2018-08" db="EMBL/GenBank/DDBJ databases">
        <title>A genome reference for cultivated species of the human gut microbiota.</title>
        <authorList>
            <person name="Zou Y."/>
            <person name="Xue W."/>
            <person name="Luo G."/>
        </authorList>
    </citation>
    <scope>NUCLEOTIDE SEQUENCE [LARGE SCALE GENOMIC DNA]</scope>
    <source>
        <strain evidence="1 2">OM03-4</strain>
    </source>
</reference>
<protein>
    <submittedName>
        <fullName evidence="1">ATP-binding protein</fullName>
    </submittedName>
</protein>
<proteinExistence type="predicted"/>
<name>A0A3E5EX67_BACUN</name>